<keyword evidence="1 6" id="KW-0963">Cytoplasm</keyword>
<dbReference type="Proteomes" id="UP000189674">
    <property type="component" value="Chromosome"/>
</dbReference>
<dbReference type="GO" id="GO:0070043">
    <property type="term" value="F:rRNA (guanine-N7-)-methyltransferase activity"/>
    <property type="evidence" value="ECO:0007669"/>
    <property type="project" value="UniProtKB-UniRule"/>
</dbReference>
<protein>
    <recommendedName>
        <fullName evidence="6">Ribosomal RNA small subunit methyltransferase G</fullName>
        <ecNumber evidence="6">2.1.1.-</ecNumber>
    </recommendedName>
    <alternativeName>
        <fullName evidence="6">16S rRNA 7-methylguanosine methyltransferase</fullName>
        <shortName evidence="6">16S rRNA m7G methyltransferase</shortName>
    </alternativeName>
</protein>
<keyword evidence="3 6" id="KW-0489">Methyltransferase</keyword>
<comment type="function">
    <text evidence="6">Specifically methylates the N7 position of a guanine in 16S rRNA.</text>
</comment>
<dbReference type="EMBL" id="CP019791">
    <property type="protein sequence ID" value="AQT70207.1"/>
    <property type="molecule type" value="Genomic_DNA"/>
</dbReference>
<dbReference type="Gene3D" id="3.40.50.150">
    <property type="entry name" value="Vaccinia Virus protein VP39"/>
    <property type="match status" value="1"/>
</dbReference>
<dbReference type="STRING" id="1936003.STSP2_03412"/>
<evidence type="ECO:0000313" key="8">
    <source>
        <dbReference type="Proteomes" id="UP000189674"/>
    </source>
</evidence>
<feature type="binding site" evidence="6">
    <location>
        <position position="146"/>
    </location>
    <ligand>
        <name>S-adenosyl-L-methionine</name>
        <dbReference type="ChEBI" id="CHEBI:59789"/>
    </ligand>
</feature>
<keyword evidence="8" id="KW-1185">Reference proteome</keyword>
<evidence type="ECO:0000256" key="2">
    <source>
        <dbReference type="ARBA" id="ARBA00022552"/>
    </source>
</evidence>
<keyword evidence="5 6" id="KW-0949">S-adenosyl-L-methionine</keyword>
<dbReference type="HAMAP" id="MF_00074">
    <property type="entry name" value="16SrRNA_methyltr_G"/>
    <property type="match status" value="1"/>
</dbReference>
<evidence type="ECO:0000256" key="4">
    <source>
        <dbReference type="ARBA" id="ARBA00022679"/>
    </source>
</evidence>
<dbReference type="PANTHER" id="PTHR31760:SF0">
    <property type="entry name" value="S-ADENOSYL-L-METHIONINE-DEPENDENT METHYLTRANSFERASES SUPERFAMILY PROTEIN"/>
    <property type="match status" value="1"/>
</dbReference>
<organism evidence="7 8">
    <name type="scientific">Anaerohalosphaera lusitana</name>
    <dbReference type="NCBI Taxonomy" id="1936003"/>
    <lineage>
        <taxon>Bacteria</taxon>
        <taxon>Pseudomonadati</taxon>
        <taxon>Planctomycetota</taxon>
        <taxon>Phycisphaerae</taxon>
        <taxon>Sedimentisphaerales</taxon>
        <taxon>Anaerohalosphaeraceae</taxon>
        <taxon>Anaerohalosphaera</taxon>
    </lineage>
</organism>
<comment type="subcellular location">
    <subcellularLocation>
        <location evidence="6">Cytoplasm</location>
    </subcellularLocation>
</comment>
<keyword evidence="4 6" id="KW-0808">Transferase</keyword>
<dbReference type="Pfam" id="PF02527">
    <property type="entry name" value="GidB"/>
    <property type="match status" value="1"/>
</dbReference>
<sequence>MTTHKFQYTGLNEDQLTKFNQLADLLVDQNRVHNLTTITAAEDIYARHFVDSLAALELLDELKPEQSEPPRLLDIGSGAGFPALPLAIALPDWDITSLEATGKKVRFQEHARNSLNLTNFTARQGRAEILAREDTYRENFDVVTARALAELRVLAELTIPFVRVGGHFLAWKGPDPAEEVDSARQAIQLLGGRVRKFYDYQLAQNRKFTIVVIKKVTMTPAEYPREFKNIKKSPLGE</sequence>
<evidence type="ECO:0000256" key="6">
    <source>
        <dbReference type="HAMAP-Rule" id="MF_00074"/>
    </source>
</evidence>
<dbReference type="FunFam" id="3.40.50.150:FF:000041">
    <property type="entry name" value="Ribosomal RNA small subunit methyltransferase G"/>
    <property type="match status" value="1"/>
</dbReference>
<evidence type="ECO:0000313" key="7">
    <source>
        <dbReference type="EMBL" id="AQT70207.1"/>
    </source>
</evidence>
<proteinExistence type="inferred from homology"/>
<dbReference type="InterPro" id="IPR029063">
    <property type="entry name" value="SAM-dependent_MTases_sf"/>
</dbReference>
<dbReference type="InterPro" id="IPR003682">
    <property type="entry name" value="rRNA_ssu_MeTfrase_G"/>
</dbReference>
<feature type="binding site" evidence="6">
    <location>
        <position position="76"/>
    </location>
    <ligand>
        <name>S-adenosyl-L-methionine</name>
        <dbReference type="ChEBI" id="CHEBI:59789"/>
    </ligand>
</feature>
<feature type="binding site" evidence="6">
    <location>
        <begin position="127"/>
        <end position="128"/>
    </location>
    <ligand>
        <name>S-adenosyl-L-methionine</name>
        <dbReference type="ChEBI" id="CHEBI:59789"/>
    </ligand>
</feature>
<accession>A0A1U9NQY9</accession>
<dbReference type="AlphaFoldDB" id="A0A1U9NQY9"/>
<feature type="binding site" evidence="6">
    <location>
        <begin position="99"/>
        <end position="101"/>
    </location>
    <ligand>
        <name>S-adenosyl-L-methionine</name>
        <dbReference type="ChEBI" id="CHEBI:59789"/>
    </ligand>
</feature>
<gene>
    <name evidence="6 7" type="primary">rsmG</name>
    <name evidence="7" type="ORF">STSP2_03412</name>
</gene>
<dbReference type="NCBIfam" id="TIGR00138">
    <property type="entry name" value="rsmG_gidB"/>
    <property type="match status" value="1"/>
</dbReference>
<dbReference type="PANTHER" id="PTHR31760">
    <property type="entry name" value="S-ADENOSYL-L-METHIONINE-DEPENDENT METHYLTRANSFERASES SUPERFAMILY PROTEIN"/>
    <property type="match status" value="1"/>
</dbReference>
<dbReference type="GO" id="GO:0005829">
    <property type="term" value="C:cytosol"/>
    <property type="evidence" value="ECO:0007669"/>
    <property type="project" value="TreeGrafter"/>
</dbReference>
<evidence type="ECO:0000256" key="5">
    <source>
        <dbReference type="ARBA" id="ARBA00022691"/>
    </source>
</evidence>
<feature type="binding site" evidence="6">
    <location>
        <position position="81"/>
    </location>
    <ligand>
        <name>S-adenosyl-L-methionine</name>
        <dbReference type="ChEBI" id="CHEBI:59789"/>
    </ligand>
</feature>
<evidence type="ECO:0000256" key="1">
    <source>
        <dbReference type="ARBA" id="ARBA00022490"/>
    </source>
</evidence>
<comment type="similarity">
    <text evidence="6">Belongs to the methyltransferase superfamily. RNA methyltransferase RsmG family.</text>
</comment>
<dbReference type="SUPFAM" id="SSF53335">
    <property type="entry name" value="S-adenosyl-L-methionine-dependent methyltransferases"/>
    <property type="match status" value="1"/>
</dbReference>
<dbReference type="RefSeq" id="WP_169853300.1">
    <property type="nucleotide sequence ID" value="NZ_CP019791.1"/>
</dbReference>
<dbReference type="KEGG" id="alus:STSP2_03412"/>
<dbReference type="EC" id="2.1.1.-" evidence="6"/>
<keyword evidence="2 6" id="KW-0698">rRNA processing</keyword>
<reference evidence="8" key="1">
    <citation type="submission" date="2017-02" db="EMBL/GenBank/DDBJ databases">
        <title>Comparative genomics and description of representatives of a novel lineage of planctomycetes thriving in anoxic sediments.</title>
        <authorList>
            <person name="Spring S."/>
            <person name="Bunk B."/>
            <person name="Sproer C."/>
        </authorList>
    </citation>
    <scope>NUCLEOTIDE SEQUENCE [LARGE SCALE GENOMIC DNA]</scope>
    <source>
        <strain evidence="8">ST-NAGAB-D1</strain>
    </source>
</reference>
<dbReference type="PIRSF" id="PIRSF003078">
    <property type="entry name" value="GidB"/>
    <property type="match status" value="1"/>
</dbReference>
<evidence type="ECO:0000256" key="3">
    <source>
        <dbReference type="ARBA" id="ARBA00022603"/>
    </source>
</evidence>
<name>A0A1U9NQY9_9BACT</name>